<reference evidence="3" key="1">
    <citation type="submission" date="2022-11" db="UniProtKB">
        <authorList>
            <consortium name="WormBaseParasite"/>
        </authorList>
    </citation>
    <scope>IDENTIFICATION</scope>
</reference>
<evidence type="ECO:0000313" key="3">
    <source>
        <dbReference type="WBParaSite" id="jg7634.1"/>
    </source>
</evidence>
<dbReference type="Pfam" id="PF00450">
    <property type="entry name" value="Peptidase_S10"/>
    <property type="match status" value="2"/>
</dbReference>
<dbReference type="InterPro" id="IPR001563">
    <property type="entry name" value="Peptidase_S10"/>
</dbReference>
<dbReference type="PANTHER" id="PTHR11802">
    <property type="entry name" value="SERINE PROTEASE FAMILY S10 SERINE CARBOXYPEPTIDASE"/>
    <property type="match status" value="1"/>
</dbReference>
<dbReference type="PANTHER" id="PTHR11802:SF201">
    <property type="entry name" value="CARBOXYPEPTIDASE"/>
    <property type="match status" value="1"/>
</dbReference>
<dbReference type="GO" id="GO:0004185">
    <property type="term" value="F:serine-type carboxypeptidase activity"/>
    <property type="evidence" value="ECO:0007669"/>
    <property type="project" value="InterPro"/>
</dbReference>
<evidence type="ECO:0000313" key="2">
    <source>
        <dbReference type="Proteomes" id="UP000887574"/>
    </source>
</evidence>
<dbReference type="InterPro" id="IPR029058">
    <property type="entry name" value="AB_hydrolase_fold"/>
</dbReference>
<evidence type="ECO:0000256" key="1">
    <source>
        <dbReference type="ARBA" id="ARBA00009431"/>
    </source>
</evidence>
<sequence length="273" mass="30187">MALNYLRNASVIKALHVDIEGLPAWSGCNDVMNNNYVQQYFDTTPVFHSIFSRVSPSQPLKFLIYNGDVDMVCNFLGDQWFIENLANADGIMKVGQRQPWNYTHPSENKHQQYKFDNGKATLNVITVKGAGHMVAMDRPGPILQALYNFVNDADISTTLNASIIKPSSALKSVSEIQNPVIKEEQDKIWDLPGLTYTPTFAQYSGYVNGAVDGNYMFTEPQFDLDNAPVLLWLTGGPGCSGLGALLTEHGPFQVNPDGTTLFENPYSGTKLPL</sequence>
<dbReference type="AlphaFoldDB" id="A0A915EMY4"/>
<organism evidence="2 3">
    <name type="scientific">Ditylenchus dipsaci</name>
    <dbReference type="NCBI Taxonomy" id="166011"/>
    <lineage>
        <taxon>Eukaryota</taxon>
        <taxon>Metazoa</taxon>
        <taxon>Ecdysozoa</taxon>
        <taxon>Nematoda</taxon>
        <taxon>Chromadorea</taxon>
        <taxon>Rhabditida</taxon>
        <taxon>Tylenchina</taxon>
        <taxon>Tylenchomorpha</taxon>
        <taxon>Sphaerularioidea</taxon>
        <taxon>Anguinidae</taxon>
        <taxon>Anguininae</taxon>
        <taxon>Ditylenchus</taxon>
    </lineage>
</organism>
<dbReference type="GO" id="GO:0006508">
    <property type="term" value="P:proteolysis"/>
    <property type="evidence" value="ECO:0007669"/>
    <property type="project" value="InterPro"/>
</dbReference>
<protein>
    <submittedName>
        <fullName evidence="3">Serine carboxypeptidase</fullName>
    </submittedName>
</protein>
<accession>A0A915EMY4</accession>
<dbReference type="WBParaSite" id="jg7634.1">
    <property type="protein sequence ID" value="jg7634.1"/>
    <property type="gene ID" value="jg7634"/>
</dbReference>
<comment type="similarity">
    <text evidence="1">Belongs to the peptidase S10 family.</text>
</comment>
<name>A0A915EMY4_9BILA</name>
<dbReference type="Gene3D" id="3.40.50.1820">
    <property type="entry name" value="alpha/beta hydrolase"/>
    <property type="match status" value="2"/>
</dbReference>
<dbReference type="SUPFAM" id="SSF53474">
    <property type="entry name" value="alpha/beta-Hydrolases"/>
    <property type="match status" value="2"/>
</dbReference>
<keyword evidence="2" id="KW-1185">Reference proteome</keyword>
<dbReference type="Proteomes" id="UP000887574">
    <property type="component" value="Unplaced"/>
</dbReference>
<proteinExistence type="inferred from homology"/>